<dbReference type="InterPro" id="IPR011051">
    <property type="entry name" value="RmlC_Cupin_sf"/>
</dbReference>
<keyword evidence="3" id="KW-1185">Reference proteome</keyword>
<dbReference type="EMBL" id="CP035037">
    <property type="protein sequence ID" value="QAB19238.1"/>
    <property type="molecule type" value="Genomic_DNA"/>
</dbReference>
<sequence length="251" mass="27401">MPHTRLFDVVPENSVRFLGHDTHTHPVPHLIHVVSGTADLVVDGAPVHLDAKENLWLAADVPHSAQYAPDSVVLGPFLSPGTTPPVPMRVLGVVPRLTEIARMILGASPRTDAQIRVFREALDEVLLDLDAPYFALRMPTHPVAREVARAAVASDLTLERLAARRRTSVRHVQRLFRDETDLPFTNWRARAKLNVAISRLRAGDSVPAAAHYAGYASRASLLKSLSRESGVAQRLLADDPLTALETRATGA</sequence>
<feature type="domain" description="HTH araC/xylS-type" evidence="1">
    <location>
        <begin position="142"/>
        <end position="239"/>
    </location>
</feature>
<dbReference type="InterPro" id="IPR014710">
    <property type="entry name" value="RmlC-like_jellyroll"/>
</dbReference>
<dbReference type="Gene3D" id="2.60.120.10">
    <property type="entry name" value="Jelly Rolls"/>
    <property type="match status" value="1"/>
</dbReference>
<dbReference type="PROSITE" id="PS01124">
    <property type="entry name" value="HTH_ARAC_FAMILY_2"/>
    <property type="match status" value="1"/>
</dbReference>
<dbReference type="SUPFAM" id="SSF51182">
    <property type="entry name" value="RmlC-like cupins"/>
    <property type="match status" value="1"/>
</dbReference>
<evidence type="ECO:0000313" key="2">
    <source>
        <dbReference type="EMBL" id="QAB19238.1"/>
    </source>
</evidence>
<dbReference type="PANTHER" id="PTHR11019">
    <property type="entry name" value="HTH-TYPE TRANSCRIPTIONAL REGULATOR NIMR"/>
    <property type="match status" value="1"/>
</dbReference>
<dbReference type="Pfam" id="PF12833">
    <property type="entry name" value="HTH_18"/>
    <property type="match status" value="1"/>
</dbReference>
<evidence type="ECO:0000313" key="3">
    <source>
        <dbReference type="Proteomes" id="UP000285768"/>
    </source>
</evidence>
<protein>
    <submittedName>
        <fullName evidence="2">Helix-turn-helix domain-containing protein</fullName>
    </submittedName>
</protein>
<dbReference type="Proteomes" id="UP000285768">
    <property type="component" value="Chromosome"/>
</dbReference>
<dbReference type="InterPro" id="IPR018060">
    <property type="entry name" value="HTH_AraC"/>
</dbReference>
<gene>
    <name evidence="2" type="ORF">Leucomu_10420</name>
</gene>
<dbReference type="PANTHER" id="PTHR11019:SF159">
    <property type="entry name" value="TRANSCRIPTIONAL REGULATOR-RELATED"/>
    <property type="match status" value="1"/>
</dbReference>
<organism evidence="2 3">
    <name type="scientific">Leucobacter muris</name>
    <dbReference type="NCBI Taxonomy" id="1935379"/>
    <lineage>
        <taxon>Bacteria</taxon>
        <taxon>Bacillati</taxon>
        <taxon>Actinomycetota</taxon>
        <taxon>Actinomycetes</taxon>
        <taxon>Micrococcales</taxon>
        <taxon>Microbacteriaceae</taxon>
        <taxon>Leucobacter</taxon>
    </lineage>
</organism>
<name>A0ABX5QJE7_9MICO</name>
<accession>A0ABX5QJE7</accession>
<proteinExistence type="predicted"/>
<dbReference type="SMART" id="SM00342">
    <property type="entry name" value="HTH_ARAC"/>
    <property type="match status" value="1"/>
</dbReference>
<evidence type="ECO:0000259" key="1">
    <source>
        <dbReference type="PROSITE" id="PS01124"/>
    </source>
</evidence>
<reference evidence="2 3" key="1">
    <citation type="submission" date="2019-01" db="EMBL/GenBank/DDBJ databases">
        <title>Leucobacter muris sp. nov. isolated from the nose of a laboratory mouse.</title>
        <authorList>
            <person name="Benga L."/>
            <person name="Sproeer C."/>
            <person name="Schumann P."/>
            <person name="Verbarg S."/>
            <person name="Bunk B."/>
            <person name="Engelhardt E."/>
            <person name="Benten P.M."/>
            <person name="Sager M."/>
        </authorList>
    </citation>
    <scope>NUCLEOTIDE SEQUENCE [LARGE SCALE GENOMIC DNA]</scope>
    <source>
        <strain evidence="2 3">DSM 101948</strain>
    </source>
</reference>
<dbReference type="Gene3D" id="1.10.10.60">
    <property type="entry name" value="Homeodomain-like"/>
    <property type="match status" value="1"/>
</dbReference>